<sequence>MRSPPTKGPWEDVFNVAAMEVQDLGSVEAEVTKAEAKTGNRQVQKNSDVECEELDCFLQKFYNRQFDVVDRRAFVDIFLLRELRCRAISNSFRDRIDAPTVNVDRAMTTLINGTSSHVSVVQRLHAISR</sequence>
<reference evidence="1 2" key="1">
    <citation type="journal article" date="2015" name="Genome Biol. Evol.">
        <title>Comparative Genomics of a Bacterivorous Green Alga Reveals Evolutionary Causalities and Consequences of Phago-Mixotrophic Mode of Nutrition.</title>
        <authorList>
            <person name="Burns J.A."/>
            <person name="Paasch A."/>
            <person name="Narechania A."/>
            <person name="Kim E."/>
        </authorList>
    </citation>
    <scope>NUCLEOTIDE SEQUENCE [LARGE SCALE GENOMIC DNA]</scope>
    <source>
        <strain evidence="1 2">PLY_AMNH</strain>
    </source>
</reference>
<protein>
    <submittedName>
        <fullName evidence="1">Uncharacterized protein</fullName>
    </submittedName>
</protein>
<comment type="caution">
    <text evidence="1">The sequence shown here is derived from an EMBL/GenBank/DDBJ whole genome shotgun (WGS) entry which is preliminary data.</text>
</comment>
<dbReference type="AlphaFoldDB" id="A0AAE0C6G9"/>
<dbReference type="EMBL" id="LGRX02027927">
    <property type="protein sequence ID" value="KAK3248628.1"/>
    <property type="molecule type" value="Genomic_DNA"/>
</dbReference>
<keyword evidence="2" id="KW-1185">Reference proteome</keyword>
<evidence type="ECO:0000313" key="2">
    <source>
        <dbReference type="Proteomes" id="UP001190700"/>
    </source>
</evidence>
<dbReference type="Proteomes" id="UP001190700">
    <property type="component" value="Unassembled WGS sequence"/>
</dbReference>
<name>A0AAE0C6G9_9CHLO</name>
<gene>
    <name evidence="1" type="ORF">CYMTET_41911</name>
</gene>
<organism evidence="1 2">
    <name type="scientific">Cymbomonas tetramitiformis</name>
    <dbReference type="NCBI Taxonomy" id="36881"/>
    <lineage>
        <taxon>Eukaryota</taxon>
        <taxon>Viridiplantae</taxon>
        <taxon>Chlorophyta</taxon>
        <taxon>Pyramimonadophyceae</taxon>
        <taxon>Pyramimonadales</taxon>
        <taxon>Pyramimonadaceae</taxon>
        <taxon>Cymbomonas</taxon>
    </lineage>
</organism>
<proteinExistence type="predicted"/>
<accession>A0AAE0C6G9</accession>
<evidence type="ECO:0000313" key="1">
    <source>
        <dbReference type="EMBL" id="KAK3248628.1"/>
    </source>
</evidence>